<dbReference type="InterPro" id="IPR053090">
    <property type="entry name" value="Centromere_KNL-2_homolog"/>
</dbReference>
<feature type="compositionally biased region" description="Basic residues" evidence="1">
    <location>
        <begin position="296"/>
        <end position="309"/>
    </location>
</feature>
<dbReference type="AlphaFoldDB" id="A0A444ZY95"/>
<accession>A0A444ZY95</accession>
<sequence>MAELTSTPSTSKNANLSCFQPTVTYASPHSPSNLFFWFFLCFPYAKVCMYEWWLVKAKHGFEGKQLAIGGIASKREEVVRVFTSAPIAKRHGLFSLETTDGVYIIIRGFIDEQRTIGNGFPPEVFNHFLFGFPQNWESYAANLIKDESTIGTDLGSVVPKNVSSIDPEIFSGAQQKSILSSSKPLKEAFEAHRKPHAECKWHDSSATCGVNAAQGSDSIRHVTRYHNMKVCQQKQPASGITLKHPDKLNSPVTPTQLQSLEKVTTEKANTPSEHLDESSTSRFSRTLFENKESCSRRKKAKSEKKKRTRSATATKYLRKKGLSPLIIGEKEKISSVSVLSSFKKSRLGKYYLSLLLPPLEFWHNQIPIYNADHEVTEIQGGAYVVQ</sequence>
<dbReference type="Pfam" id="PF09133">
    <property type="entry name" value="SANTA"/>
    <property type="match status" value="1"/>
</dbReference>
<gene>
    <name evidence="3" type="ORF">Ahy_B03g063906</name>
</gene>
<dbReference type="STRING" id="3818.A0A444ZY95"/>
<organism evidence="3 4">
    <name type="scientific">Arachis hypogaea</name>
    <name type="common">Peanut</name>
    <dbReference type="NCBI Taxonomy" id="3818"/>
    <lineage>
        <taxon>Eukaryota</taxon>
        <taxon>Viridiplantae</taxon>
        <taxon>Streptophyta</taxon>
        <taxon>Embryophyta</taxon>
        <taxon>Tracheophyta</taxon>
        <taxon>Spermatophyta</taxon>
        <taxon>Magnoliopsida</taxon>
        <taxon>eudicotyledons</taxon>
        <taxon>Gunneridae</taxon>
        <taxon>Pentapetalae</taxon>
        <taxon>rosids</taxon>
        <taxon>fabids</taxon>
        <taxon>Fabales</taxon>
        <taxon>Fabaceae</taxon>
        <taxon>Papilionoideae</taxon>
        <taxon>50 kb inversion clade</taxon>
        <taxon>dalbergioids sensu lato</taxon>
        <taxon>Dalbergieae</taxon>
        <taxon>Pterocarpus clade</taxon>
        <taxon>Arachis</taxon>
    </lineage>
</organism>
<protein>
    <recommendedName>
        <fullName evidence="2">SANTA domain-containing protein</fullName>
    </recommendedName>
</protein>
<evidence type="ECO:0000313" key="3">
    <source>
        <dbReference type="EMBL" id="RYR19193.1"/>
    </source>
</evidence>
<dbReference type="PANTHER" id="PTHR35311:SF9">
    <property type="entry name" value="KINETOCHORE-ASSOCIATED PROTEIN KNL-2 HOMOLOG"/>
    <property type="match status" value="1"/>
</dbReference>
<dbReference type="EMBL" id="SDMP01000013">
    <property type="protein sequence ID" value="RYR19193.1"/>
    <property type="molecule type" value="Genomic_DNA"/>
</dbReference>
<reference evidence="3 4" key="1">
    <citation type="submission" date="2019-01" db="EMBL/GenBank/DDBJ databases">
        <title>Sequencing of cultivated peanut Arachis hypogaea provides insights into genome evolution and oil improvement.</title>
        <authorList>
            <person name="Chen X."/>
        </authorList>
    </citation>
    <scope>NUCLEOTIDE SEQUENCE [LARGE SCALE GENOMIC DNA]</scope>
    <source>
        <strain evidence="4">cv. Fuhuasheng</strain>
        <tissue evidence="3">Leaves</tissue>
    </source>
</reference>
<proteinExistence type="predicted"/>
<dbReference type="Proteomes" id="UP000289738">
    <property type="component" value="Chromosome B03"/>
</dbReference>
<feature type="region of interest" description="Disordered" evidence="1">
    <location>
        <begin position="288"/>
        <end position="312"/>
    </location>
</feature>
<dbReference type="PANTHER" id="PTHR35311">
    <property type="entry name" value="KINETOCHORE-ASSOCIATED PROTEIN KNL-2 HOMOLOG"/>
    <property type="match status" value="1"/>
</dbReference>
<evidence type="ECO:0000313" key="4">
    <source>
        <dbReference type="Proteomes" id="UP000289738"/>
    </source>
</evidence>
<evidence type="ECO:0000259" key="2">
    <source>
        <dbReference type="Pfam" id="PF09133"/>
    </source>
</evidence>
<comment type="caution">
    <text evidence="3">The sequence shown here is derived from an EMBL/GenBank/DDBJ whole genome shotgun (WGS) entry which is preliminary data.</text>
</comment>
<feature type="domain" description="SANTA" evidence="2">
    <location>
        <begin position="47"/>
        <end position="139"/>
    </location>
</feature>
<name>A0A444ZY95_ARAHY</name>
<keyword evidence="4" id="KW-1185">Reference proteome</keyword>
<dbReference type="InterPro" id="IPR015216">
    <property type="entry name" value="SANTA"/>
</dbReference>
<evidence type="ECO:0000256" key="1">
    <source>
        <dbReference type="SAM" id="MobiDB-lite"/>
    </source>
</evidence>